<evidence type="ECO:0000313" key="3">
    <source>
        <dbReference type="EMBL" id="GAW96710.1"/>
    </source>
</evidence>
<protein>
    <submittedName>
        <fullName evidence="3">Cation efflux system protein</fullName>
    </submittedName>
</protein>
<organism evidence="3 4">
    <name type="scientific">Colwellia marinimaniae</name>
    <dbReference type="NCBI Taxonomy" id="1513592"/>
    <lineage>
        <taxon>Bacteria</taxon>
        <taxon>Pseudomonadati</taxon>
        <taxon>Pseudomonadota</taxon>
        <taxon>Gammaproteobacteria</taxon>
        <taxon>Alteromonadales</taxon>
        <taxon>Colwelliaceae</taxon>
        <taxon>Colwellia</taxon>
    </lineage>
</organism>
<dbReference type="Proteomes" id="UP000197068">
    <property type="component" value="Unassembled WGS sequence"/>
</dbReference>
<proteinExistence type="inferred from homology"/>
<keyword evidence="2" id="KW-1133">Transmembrane helix</keyword>
<sequence length="466" mass="50789">MFSSYYHSLVLHHVWRKTSLLTYPVAYLVICVAILLLSPNAIAQGNNAATDKPTILTLATAIKRTLAKNPAFKVFALRQASLDGQHQTQALAPGYQLAFEAENFAGTGELKGFSGAEFTVSLSSVIEMGGKRDARRDFVSHRSAMLAAERKITALTLLAEVTRRYIDVLTAQANLNLAHEATQLAEDTLLAVEKRAKAGSTPKAEIKRAMAAVGSARLGAATTQQQFSATKFSLALLWNESSPSFTNVAGNLYHFAADITFDRLYAKVKQNPAILAFASEERLKNAQVRLAKSQSSTDIQWTLGIKQLQGIGDTALVAGFSIPLFSSSNNSGAIISAQAERDEVQARKITAMLQLHNQLQQAYASRKQAIYTANSLRNTIIPLRAEALAETKIAYQRGLYSYLDYLSARQELLIAKQILITSASAALHFGADIEQLIAEPLPASQHFQQQASYENISPTNKHFSQG</sequence>
<gene>
    <name evidence="3" type="primary">czcC</name>
    <name evidence="3" type="ORF">MTCD1_02330</name>
</gene>
<keyword evidence="2" id="KW-0812">Transmembrane</keyword>
<reference evidence="3 4" key="1">
    <citation type="submission" date="2017-06" db="EMBL/GenBank/DDBJ databases">
        <title>Whole Genome Sequences of Colwellia marinimaniae MTCD1.</title>
        <authorList>
            <person name="Kusumoto H."/>
            <person name="Inoue M."/>
            <person name="Tanikawa K."/>
            <person name="Maeji H."/>
            <person name="Cameron J.H."/>
            <person name="Bartlett D.H."/>
        </authorList>
    </citation>
    <scope>NUCLEOTIDE SEQUENCE [LARGE SCALE GENOMIC DNA]</scope>
    <source>
        <strain evidence="3 4">MTCD1</strain>
    </source>
</reference>
<name>A0ABQ0MWI4_9GAMM</name>
<dbReference type="PANTHER" id="PTHR30203:SF24">
    <property type="entry name" value="BLR4935 PROTEIN"/>
    <property type="match status" value="1"/>
</dbReference>
<accession>A0ABQ0MWI4</accession>
<keyword evidence="2" id="KW-0472">Membrane</keyword>
<comment type="similarity">
    <text evidence="1">Belongs to the outer membrane factor (OMF) (TC 1.B.17) family.</text>
</comment>
<evidence type="ECO:0000256" key="2">
    <source>
        <dbReference type="SAM" id="Phobius"/>
    </source>
</evidence>
<dbReference type="EMBL" id="BDQM01000018">
    <property type="protein sequence ID" value="GAW96710.1"/>
    <property type="molecule type" value="Genomic_DNA"/>
</dbReference>
<evidence type="ECO:0000313" key="4">
    <source>
        <dbReference type="Proteomes" id="UP000197068"/>
    </source>
</evidence>
<comment type="caution">
    <text evidence="3">The sequence shown here is derived from an EMBL/GenBank/DDBJ whole genome shotgun (WGS) entry which is preliminary data.</text>
</comment>
<feature type="transmembrane region" description="Helical" evidence="2">
    <location>
        <begin position="20"/>
        <end position="38"/>
    </location>
</feature>
<dbReference type="InterPro" id="IPR010131">
    <property type="entry name" value="MdtP/NodT-like"/>
</dbReference>
<dbReference type="RefSeq" id="WP_057182861.1">
    <property type="nucleotide sequence ID" value="NZ_BDQM01000018.1"/>
</dbReference>
<dbReference type="Gene3D" id="1.20.1600.10">
    <property type="entry name" value="Outer membrane efflux proteins (OEP)"/>
    <property type="match status" value="1"/>
</dbReference>
<dbReference type="PANTHER" id="PTHR30203">
    <property type="entry name" value="OUTER MEMBRANE CATION EFFLUX PROTEIN"/>
    <property type="match status" value="1"/>
</dbReference>
<dbReference type="InterPro" id="IPR003423">
    <property type="entry name" value="OMP_efflux"/>
</dbReference>
<keyword evidence="4" id="KW-1185">Reference proteome</keyword>
<dbReference type="SUPFAM" id="SSF56954">
    <property type="entry name" value="Outer membrane efflux proteins (OEP)"/>
    <property type="match status" value="1"/>
</dbReference>
<dbReference type="Pfam" id="PF02321">
    <property type="entry name" value="OEP"/>
    <property type="match status" value="2"/>
</dbReference>
<evidence type="ECO:0000256" key="1">
    <source>
        <dbReference type="ARBA" id="ARBA00007613"/>
    </source>
</evidence>